<dbReference type="AlphaFoldDB" id="A0AA38FPD9"/>
<protein>
    <submittedName>
        <fullName evidence="2">Uncharacterized protein</fullName>
    </submittedName>
</protein>
<evidence type="ECO:0000313" key="3">
    <source>
        <dbReference type="Proteomes" id="UP000824469"/>
    </source>
</evidence>
<proteinExistence type="predicted"/>
<keyword evidence="3" id="KW-1185">Reference proteome</keyword>
<sequence length="160" mass="18042">MLHVFDKITDTTSDKLANLLIQHDLSLPQRKIKSEKSHVADSNRDLVAQTQIDLRIQEWVEVSEEVGFKVEADAKVIIVKTIVINITTIIVVIIVIPRVEVEAKKEVEIKGVDPTLNATDVADHEQNELGNIIVESVFIVLEDFAHIAYMELETRGEFTD</sequence>
<reference evidence="2 3" key="1">
    <citation type="journal article" date="2021" name="Nat. Plants">
        <title>The Taxus genome provides insights into paclitaxel biosynthesis.</title>
        <authorList>
            <person name="Xiong X."/>
            <person name="Gou J."/>
            <person name="Liao Q."/>
            <person name="Li Y."/>
            <person name="Zhou Q."/>
            <person name="Bi G."/>
            <person name="Li C."/>
            <person name="Du R."/>
            <person name="Wang X."/>
            <person name="Sun T."/>
            <person name="Guo L."/>
            <person name="Liang H."/>
            <person name="Lu P."/>
            <person name="Wu Y."/>
            <person name="Zhang Z."/>
            <person name="Ro D.K."/>
            <person name="Shang Y."/>
            <person name="Huang S."/>
            <person name="Yan J."/>
        </authorList>
    </citation>
    <scope>NUCLEOTIDE SEQUENCE [LARGE SCALE GENOMIC DNA]</scope>
    <source>
        <strain evidence="2">Ta-2019</strain>
    </source>
</reference>
<name>A0AA38FPD9_TAXCH</name>
<organism evidence="2 3">
    <name type="scientific">Taxus chinensis</name>
    <name type="common">Chinese yew</name>
    <name type="synonym">Taxus wallichiana var. chinensis</name>
    <dbReference type="NCBI Taxonomy" id="29808"/>
    <lineage>
        <taxon>Eukaryota</taxon>
        <taxon>Viridiplantae</taxon>
        <taxon>Streptophyta</taxon>
        <taxon>Embryophyta</taxon>
        <taxon>Tracheophyta</taxon>
        <taxon>Spermatophyta</taxon>
        <taxon>Pinopsida</taxon>
        <taxon>Pinidae</taxon>
        <taxon>Conifers II</taxon>
        <taxon>Cupressales</taxon>
        <taxon>Taxaceae</taxon>
        <taxon>Taxus</taxon>
    </lineage>
</organism>
<keyword evidence="1" id="KW-0812">Transmembrane</keyword>
<keyword evidence="1" id="KW-0472">Membrane</keyword>
<comment type="caution">
    <text evidence="2">The sequence shown here is derived from an EMBL/GenBank/DDBJ whole genome shotgun (WGS) entry which is preliminary data.</text>
</comment>
<dbReference type="Proteomes" id="UP000824469">
    <property type="component" value="Unassembled WGS sequence"/>
</dbReference>
<evidence type="ECO:0000313" key="2">
    <source>
        <dbReference type="EMBL" id="KAH9307661.1"/>
    </source>
</evidence>
<feature type="transmembrane region" description="Helical" evidence="1">
    <location>
        <begin position="77"/>
        <end position="96"/>
    </location>
</feature>
<keyword evidence="1" id="KW-1133">Transmembrane helix</keyword>
<feature type="non-terminal residue" evidence="2">
    <location>
        <position position="1"/>
    </location>
</feature>
<dbReference type="EMBL" id="JAHRHJ020000007">
    <property type="protein sequence ID" value="KAH9307661.1"/>
    <property type="molecule type" value="Genomic_DNA"/>
</dbReference>
<gene>
    <name evidence="2" type="ORF">KI387_035572</name>
</gene>
<accession>A0AA38FPD9</accession>
<evidence type="ECO:0000256" key="1">
    <source>
        <dbReference type="SAM" id="Phobius"/>
    </source>
</evidence>